<dbReference type="Proteomes" id="UP001289135">
    <property type="component" value="Unassembled WGS sequence"/>
</dbReference>
<dbReference type="GO" id="GO:0017116">
    <property type="term" value="F:single-stranded DNA helicase activity"/>
    <property type="evidence" value="ECO:0007669"/>
    <property type="project" value="TreeGrafter"/>
</dbReference>
<feature type="domain" description="ATP-dependent RecD2 DNA helicase-like helix-hairpin-helix" evidence="4">
    <location>
        <begin position="76"/>
        <end position="165"/>
    </location>
</feature>
<comment type="caution">
    <text evidence="6">The sequence shown here is derived from an EMBL/GenBank/DDBJ whole genome shotgun (WGS) entry which is preliminary data.</text>
</comment>
<dbReference type="Gene3D" id="2.30.30.940">
    <property type="match status" value="1"/>
</dbReference>
<evidence type="ECO:0000259" key="4">
    <source>
        <dbReference type="Pfam" id="PF14490"/>
    </source>
</evidence>
<keyword evidence="1" id="KW-0547">Nucleotide-binding</keyword>
<evidence type="ECO:0000256" key="1">
    <source>
        <dbReference type="ARBA" id="ARBA00022741"/>
    </source>
</evidence>
<dbReference type="CDD" id="cd17933">
    <property type="entry name" value="DEXSc_RecD-like"/>
    <property type="match status" value="1"/>
</dbReference>
<evidence type="ECO:0000259" key="3">
    <source>
        <dbReference type="Pfam" id="PF13538"/>
    </source>
</evidence>
<keyword evidence="2" id="KW-0067">ATP-binding</keyword>
<feature type="domain" description="ATP-dependent RecD2 DNA helicase SH3" evidence="5">
    <location>
        <begin position="564"/>
        <end position="627"/>
    </location>
</feature>
<dbReference type="SUPFAM" id="SSF52540">
    <property type="entry name" value="P-loop containing nucleoside triphosphate hydrolases"/>
    <property type="match status" value="2"/>
</dbReference>
<dbReference type="SUPFAM" id="SSF47781">
    <property type="entry name" value="RuvA domain 2-like"/>
    <property type="match status" value="1"/>
</dbReference>
<dbReference type="NCBIfam" id="TIGR01448">
    <property type="entry name" value="recD_rel"/>
    <property type="match status" value="1"/>
</dbReference>
<dbReference type="InterPro" id="IPR041451">
    <property type="entry name" value="RecD2_SH13"/>
</dbReference>
<dbReference type="CDD" id="cd18809">
    <property type="entry name" value="SF1_C_RecD"/>
    <property type="match status" value="1"/>
</dbReference>
<evidence type="ECO:0000259" key="5">
    <source>
        <dbReference type="Pfam" id="PF18335"/>
    </source>
</evidence>
<organism evidence="6 7">
    <name type="scientific">Lyticum sinuosum</name>
    <dbReference type="NCBI Taxonomy" id="1332059"/>
    <lineage>
        <taxon>Bacteria</taxon>
        <taxon>Pseudomonadati</taxon>
        <taxon>Pseudomonadota</taxon>
        <taxon>Alphaproteobacteria</taxon>
        <taxon>Rickettsiales</taxon>
        <taxon>Lyticum</taxon>
    </lineage>
</organism>
<dbReference type="GO" id="GO:0006310">
    <property type="term" value="P:DNA recombination"/>
    <property type="evidence" value="ECO:0007669"/>
    <property type="project" value="InterPro"/>
</dbReference>
<protein>
    <submittedName>
        <fullName evidence="6">ATP-dependent RecD-like DNA helicase</fullName>
    </submittedName>
</protein>
<evidence type="ECO:0000313" key="6">
    <source>
        <dbReference type="EMBL" id="MDZ5761022.1"/>
    </source>
</evidence>
<dbReference type="InterPro" id="IPR010994">
    <property type="entry name" value="RuvA_2-like"/>
</dbReference>
<dbReference type="GO" id="GO:0003677">
    <property type="term" value="F:DNA binding"/>
    <property type="evidence" value="ECO:0007669"/>
    <property type="project" value="InterPro"/>
</dbReference>
<dbReference type="InterPro" id="IPR050534">
    <property type="entry name" value="Coronavir_polyprotein_1ab"/>
</dbReference>
<dbReference type="InterPro" id="IPR027785">
    <property type="entry name" value="UvrD-like_helicase_C"/>
</dbReference>
<dbReference type="GO" id="GO:0043139">
    <property type="term" value="F:5'-3' DNA helicase activity"/>
    <property type="evidence" value="ECO:0007669"/>
    <property type="project" value="InterPro"/>
</dbReference>
<accession>A0AAE4VJL9</accession>
<reference evidence="6" key="1">
    <citation type="submission" date="2023-02" db="EMBL/GenBank/DDBJ databases">
        <title>Host association and intracellularity evolved multiple times independently in the Rickettsiales.</title>
        <authorList>
            <person name="Castelli M."/>
            <person name="Nardi T."/>
            <person name="Gammuto L."/>
            <person name="Bellinzona G."/>
            <person name="Sabaneyeva E."/>
            <person name="Potekhin A."/>
            <person name="Serra V."/>
            <person name="Petroni G."/>
            <person name="Sassera D."/>
        </authorList>
    </citation>
    <scope>NUCLEOTIDE SEQUENCE</scope>
    <source>
        <strain evidence="6">USBL-36I1</strain>
    </source>
</reference>
<name>A0AAE4VJL9_9RICK</name>
<dbReference type="InterPro" id="IPR027417">
    <property type="entry name" value="P-loop_NTPase"/>
</dbReference>
<sequence length="724" mass="83460">MKHQYKDDEKKNIDGIIRYLSSGIIRGIGPSIAQEIVKLFGSKTIDIIENDIEKLKFVKGIGSAKLKIIQESWQKNKKFHDIILFLQEYDISIRYTIKIWQHFKEKSIEIIKNNPYVLFNEIKGIGFLKADKIAMKSGIDINSSLRAKSGINYIMQKVIADGSCCEYISVLIKKCVEELNIDINIVIENLLSLLKEEKMVAVDRLNFNKIHYSDLFNLIKQNTNITTDNNRNLNNSINNDNNFNSIVYRNHQLDPFIFNPAYYYIERFVAQKLILIKKNPSCITSIINTNKKIKWLEDNHNIKLTDNQKNGITAAINNKCSVITGGPGTGKTTMVYSLLLILRNYFPELKIKLVAPTGRAAKRLSDSTKTEAYTIHRLLEFDPIKKAFRYDENNCLRCDIMIIDEGSMIDVKMMYYLLKALQLTIHLIIIGDIDQLPSVGCGNILKDIIKSGIFPIVYLNQIFRQSNQSKIIYSAYCINNGKNPLIPPINKNNIQDCIFVDVNKSENPINKLISLIQNEIPIIYNKLISNNAYYNKEVNLKSNLKYNLQIISPMQKGLLGVRNLNAVMQNLFINKSPSQFIECFGSKYYIDDKVMQVENNYNKNVFNGDIGYIKFINYIKKELNILFDDREVLYRFSELEQIVHAYAITIHKSQGSEYPIVIIPIVTQHFMMLNRRIFYTALTRAKNLAIFIGQRKALNIAIFNRNEPQRNTILGKLLEITDNN</sequence>
<keyword evidence="6" id="KW-0378">Hydrolase</keyword>
<evidence type="ECO:0000313" key="7">
    <source>
        <dbReference type="Proteomes" id="UP001289135"/>
    </source>
</evidence>
<dbReference type="AlphaFoldDB" id="A0AAE4VJL9"/>
<dbReference type="GO" id="GO:0009338">
    <property type="term" value="C:exodeoxyribonuclease V complex"/>
    <property type="evidence" value="ECO:0007669"/>
    <property type="project" value="TreeGrafter"/>
</dbReference>
<keyword evidence="7" id="KW-1185">Reference proteome</keyword>
<evidence type="ECO:0000256" key="2">
    <source>
        <dbReference type="ARBA" id="ARBA00022840"/>
    </source>
</evidence>
<dbReference type="EMBL" id="JARGYU010000001">
    <property type="protein sequence ID" value="MDZ5761022.1"/>
    <property type="molecule type" value="Genomic_DNA"/>
</dbReference>
<dbReference type="RefSeq" id="WP_322498454.1">
    <property type="nucleotide sequence ID" value="NZ_JARGYU010000001.1"/>
</dbReference>
<dbReference type="PANTHER" id="PTHR43788:SF6">
    <property type="entry name" value="DNA HELICASE B"/>
    <property type="match status" value="1"/>
</dbReference>
<dbReference type="Pfam" id="PF13245">
    <property type="entry name" value="AAA_19"/>
    <property type="match status" value="1"/>
</dbReference>
<dbReference type="Pfam" id="PF14490">
    <property type="entry name" value="HHH_RecD2"/>
    <property type="match status" value="1"/>
</dbReference>
<dbReference type="Gene3D" id="3.40.50.300">
    <property type="entry name" value="P-loop containing nucleotide triphosphate hydrolases"/>
    <property type="match status" value="2"/>
</dbReference>
<dbReference type="InterPro" id="IPR029493">
    <property type="entry name" value="RecD2-like_HHH"/>
</dbReference>
<feature type="domain" description="UvrD-like helicase C-terminal" evidence="3">
    <location>
        <begin position="644"/>
        <end position="691"/>
    </location>
</feature>
<dbReference type="Pfam" id="PF18335">
    <property type="entry name" value="SH3_13"/>
    <property type="match status" value="1"/>
</dbReference>
<dbReference type="InterPro" id="IPR006345">
    <property type="entry name" value="RecD2"/>
</dbReference>
<proteinExistence type="predicted"/>
<keyword evidence="6" id="KW-0347">Helicase</keyword>
<dbReference type="Gene3D" id="1.10.10.2220">
    <property type="match status" value="1"/>
</dbReference>
<dbReference type="Pfam" id="PF13538">
    <property type="entry name" value="UvrD_C_2"/>
    <property type="match status" value="1"/>
</dbReference>
<dbReference type="PANTHER" id="PTHR43788">
    <property type="entry name" value="DNA2/NAM7 HELICASE FAMILY MEMBER"/>
    <property type="match status" value="1"/>
</dbReference>
<gene>
    <name evidence="6" type="ORF">Lyticum_00182</name>
</gene>
<dbReference type="GO" id="GO:0005524">
    <property type="term" value="F:ATP binding"/>
    <property type="evidence" value="ECO:0007669"/>
    <property type="project" value="UniProtKB-KW"/>
</dbReference>
<dbReference type="Gene3D" id="1.10.150.20">
    <property type="entry name" value="5' to 3' exonuclease, C-terminal subdomain"/>
    <property type="match status" value="1"/>
</dbReference>